<dbReference type="InterPro" id="IPR045109">
    <property type="entry name" value="LSDs-like"/>
</dbReference>
<feature type="domain" description="RING-type" evidence="10">
    <location>
        <begin position="276"/>
        <end position="321"/>
    </location>
</feature>
<dbReference type="PANTHER" id="PTHR12549">
    <property type="entry name" value="JMJC DOMAIN-CONTAINING HISTONE DEMETHYLATION PROTEIN"/>
    <property type="match status" value="1"/>
</dbReference>
<evidence type="ECO:0000256" key="3">
    <source>
        <dbReference type="ARBA" id="ARBA00022723"/>
    </source>
</evidence>
<sequence length="1119" mass="127035">MYRAVKSGQVLDCCSCWNDGGTTPFIEPPDKLRCNRNDGKGWRCNRWRIQDKMCCELHYLQNVHKSRKEKKKRQKGREDVNKAQSSGFSVAAKRRRREDYEAEEEEDVIAAKRQRKKLILEEKSGVTSVNKGKSVDAKFGILKKESSAAERPKEEDEDEEVISEEEKKKKSLLKKKTKLGEVEASKEQKGKKGNGVEIKEKKQKNKSEGVKLLDRKARSKEKLRKLFKWEKELDNVVDNFFQQQLITSGTKRKRSSSDTINLAKADLKEEVNYSSCHQCRKSDRKVVMCRKCNDKCYCSSCIRRWYPKMSEEALAEACPFCLGHCNCKACLQRTETINDAKSSGMPVNRDEKVKHLKYLIHVLCPFLSQFNCAQMMEKEMEANIQGLSLSELELQQAVCHSDERSYCNNCSTSIVDFHRSCPNCSYDLCLTCCREIRDGCLRGGDEMLVEYWDRQKACLHAGEPDPTSSEESKSYSRIKSDLEHCRRAISEWKAKENGDIPCPPKNLGGCGHHRLELRSIFPDGWVLELKDKVNKLLKIHKLSDVPKYSRERCQCSRSNGDIKSSNKNLRNVASRKDSRDNYLYCPSAIDIQQGDLDHFQAHWIRGEPVIVREVLNLTSGLSWEPMVMCRAICEITYAGSSDLVVKAIDCLDWCEVEINIRQFFKGYSDGRAHSNLWPEMLKLKDWPPSNLFGECLPRHNMEFISALPYLEYTDPHSGILNVAAKVPSNILKPDLGPKTYIAYGFAEELGRGDSVTKLHCDMSDAVNILMHAAEVTIPPHQLTEIETLRTIHAAHDQGEHFGDIDLDLQNVEDHLDMKEKVSSQQDKIALHDEGSLLGLENARFCIEPEDHTFHCDVYEKQSESAIASAASENANPSDNRTETGEYTSVLSSEFAELPASCKETEDPDVTRVDSDCCDTLGLRHKEKGYSAVVTDTENFAGEDNSFDKLQDVKGHETCGFSCLTLEKKIDPDPLREATKDGRETHGRRTNGLKSKKGFKSKLKILSKAIQLEEEQEIEVGENGEIIKEGVEPWSFVQNLGEAVFIPAGCPHQVRNLKSCIKVALDFVSPENIPECGLLTDEFRTLPHNHRSKEDKLEVKKMALHALSVASEELEQLQDE</sequence>
<dbReference type="EMBL" id="JARPOI010000009">
    <property type="protein sequence ID" value="KAJ9172886.1"/>
    <property type="molecule type" value="Genomic_DNA"/>
</dbReference>
<keyword evidence="6" id="KW-0539">Nucleus</keyword>
<dbReference type="Pfam" id="PF10497">
    <property type="entry name" value="zf-4CXXC_R1"/>
    <property type="match status" value="1"/>
</dbReference>
<evidence type="ECO:0008006" key="15">
    <source>
        <dbReference type="Google" id="ProtNLM"/>
    </source>
</evidence>
<keyword evidence="7" id="KW-0863">Zinc-finger</keyword>
<dbReference type="PROSITE" id="PS51667">
    <property type="entry name" value="WRC"/>
    <property type="match status" value="1"/>
</dbReference>
<evidence type="ECO:0000256" key="2">
    <source>
        <dbReference type="ARBA" id="ARBA00006801"/>
    </source>
</evidence>
<gene>
    <name evidence="13" type="ORF">P3X46_016080</name>
</gene>
<keyword evidence="7" id="KW-0862">Zinc</keyword>
<dbReference type="InterPro" id="IPR001841">
    <property type="entry name" value="Znf_RING"/>
</dbReference>
<dbReference type="Proteomes" id="UP001174677">
    <property type="component" value="Chromosome 9"/>
</dbReference>
<keyword evidence="4" id="KW-0805">Transcription regulation</keyword>
<comment type="similarity">
    <text evidence="2">Belongs to the JARID1 histone demethylase family.</text>
</comment>
<dbReference type="InterPro" id="IPR003347">
    <property type="entry name" value="JmjC_dom"/>
</dbReference>
<dbReference type="SMART" id="SM00558">
    <property type="entry name" value="JmjC"/>
    <property type="match status" value="1"/>
</dbReference>
<comment type="caution">
    <text evidence="8">Lacks conserved residue(s) required for the propagation of feature annotation.</text>
</comment>
<feature type="region of interest" description="Disordered" evidence="9">
    <location>
        <begin position="973"/>
        <end position="993"/>
    </location>
</feature>
<feature type="region of interest" description="Disordered" evidence="9">
    <location>
        <begin position="179"/>
        <end position="212"/>
    </location>
</feature>
<evidence type="ECO:0000256" key="8">
    <source>
        <dbReference type="PROSITE-ProRule" id="PRU01002"/>
    </source>
</evidence>
<evidence type="ECO:0000259" key="10">
    <source>
        <dbReference type="PROSITE" id="PS50089"/>
    </source>
</evidence>
<dbReference type="Gene3D" id="2.60.120.650">
    <property type="entry name" value="Cupin"/>
    <property type="match status" value="2"/>
</dbReference>
<evidence type="ECO:0000259" key="11">
    <source>
        <dbReference type="PROSITE" id="PS51184"/>
    </source>
</evidence>
<name>A0ABQ9LY52_HEVBR</name>
<evidence type="ECO:0000256" key="9">
    <source>
        <dbReference type="SAM" id="MobiDB-lite"/>
    </source>
</evidence>
<evidence type="ECO:0000256" key="7">
    <source>
        <dbReference type="PROSITE-ProRule" id="PRU00175"/>
    </source>
</evidence>
<organism evidence="13 14">
    <name type="scientific">Hevea brasiliensis</name>
    <name type="common">Para rubber tree</name>
    <name type="synonym">Siphonia brasiliensis</name>
    <dbReference type="NCBI Taxonomy" id="3981"/>
    <lineage>
        <taxon>Eukaryota</taxon>
        <taxon>Viridiplantae</taxon>
        <taxon>Streptophyta</taxon>
        <taxon>Embryophyta</taxon>
        <taxon>Tracheophyta</taxon>
        <taxon>Spermatophyta</taxon>
        <taxon>Magnoliopsida</taxon>
        <taxon>eudicotyledons</taxon>
        <taxon>Gunneridae</taxon>
        <taxon>Pentapetalae</taxon>
        <taxon>rosids</taxon>
        <taxon>fabids</taxon>
        <taxon>Malpighiales</taxon>
        <taxon>Euphorbiaceae</taxon>
        <taxon>Crotonoideae</taxon>
        <taxon>Micrandreae</taxon>
        <taxon>Hevea</taxon>
    </lineage>
</organism>
<comment type="caution">
    <text evidence="13">The sequence shown here is derived from an EMBL/GenBank/DDBJ whole genome shotgun (WGS) entry which is preliminary data.</text>
</comment>
<dbReference type="Pfam" id="PF02373">
    <property type="entry name" value="JmjC"/>
    <property type="match status" value="1"/>
</dbReference>
<feature type="compositionally biased region" description="Basic and acidic residues" evidence="9">
    <location>
        <begin position="973"/>
        <end position="986"/>
    </location>
</feature>
<evidence type="ECO:0000256" key="5">
    <source>
        <dbReference type="ARBA" id="ARBA00023163"/>
    </source>
</evidence>
<keyword evidence="3" id="KW-0479">Metal-binding</keyword>
<dbReference type="InterPro" id="IPR014977">
    <property type="entry name" value="WRC_dom"/>
</dbReference>
<protein>
    <recommendedName>
        <fullName evidence="15">JmjC domain-containing protein</fullName>
    </recommendedName>
</protein>
<feature type="region of interest" description="Disordered" evidence="9">
    <location>
        <begin position="66"/>
        <end position="107"/>
    </location>
</feature>
<dbReference type="PANTHER" id="PTHR12549:SF62">
    <property type="entry name" value="LYSINE-SPECIFIC DEMETHYLASE JMJ25-LIKE"/>
    <property type="match status" value="1"/>
</dbReference>
<evidence type="ECO:0000313" key="14">
    <source>
        <dbReference type="Proteomes" id="UP001174677"/>
    </source>
</evidence>
<accession>A0ABQ9LY52</accession>
<comment type="subcellular location">
    <subcellularLocation>
        <location evidence="1">Nucleus</location>
    </subcellularLocation>
</comment>
<evidence type="ECO:0000256" key="4">
    <source>
        <dbReference type="ARBA" id="ARBA00023015"/>
    </source>
</evidence>
<keyword evidence="5" id="KW-0804">Transcription</keyword>
<dbReference type="PROSITE" id="PS51184">
    <property type="entry name" value="JMJC"/>
    <property type="match status" value="1"/>
</dbReference>
<dbReference type="PROSITE" id="PS50089">
    <property type="entry name" value="ZF_RING_2"/>
    <property type="match status" value="1"/>
</dbReference>
<dbReference type="SUPFAM" id="SSF51197">
    <property type="entry name" value="Clavaminate synthase-like"/>
    <property type="match status" value="2"/>
</dbReference>
<evidence type="ECO:0000256" key="1">
    <source>
        <dbReference type="ARBA" id="ARBA00004123"/>
    </source>
</evidence>
<feature type="domain" description="JmjC" evidence="11">
    <location>
        <begin position="715"/>
        <end position="1083"/>
    </location>
</feature>
<reference evidence="13" key="1">
    <citation type="journal article" date="2023" name="Plant Biotechnol. J.">
        <title>Chromosome-level wild Hevea brasiliensis genome provides new tools for genomic-assisted breeding and valuable loci to elevate rubber yield.</title>
        <authorList>
            <person name="Cheng H."/>
            <person name="Song X."/>
            <person name="Hu Y."/>
            <person name="Wu T."/>
            <person name="Yang Q."/>
            <person name="An Z."/>
            <person name="Feng S."/>
            <person name="Deng Z."/>
            <person name="Wu W."/>
            <person name="Zeng X."/>
            <person name="Tu M."/>
            <person name="Wang X."/>
            <person name="Huang H."/>
        </authorList>
    </citation>
    <scope>NUCLEOTIDE SEQUENCE</scope>
    <source>
        <strain evidence="13">MT/VB/25A 57/8</strain>
    </source>
</reference>
<evidence type="ECO:0000259" key="12">
    <source>
        <dbReference type="PROSITE" id="PS51667"/>
    </source>
</evidence>
<dbReference type="Pfam" id="PF08879">
    <property type="entry name" value="WRC"/>
    <property type="match status" value="1"/>
</dbReference>
<feature type="domain" description="WRC" evidence="12">
    <location>
        <begin position="28"/>
        <end position="72"/>
    </location>
</feature>
<evidence type="ECO:0000256" key="6">
    <source>
        <dbReference type="ARBA" id="ARBA00023242"/>
    </source>
</evidence>
<dbReference type="InterPro" id="IPR018866">
    <property type="entry name" value="Znf-4CXXC_R1"/>
</dbReference>
<feature type="compositionally biased region" description="Basic residues" evidence="9">
    <location>
        <begin position="66"/>
        <end position="75"/>
    </location>
</feature>
<feature type="compositionally biased region" description="Basic and acidic residues" evidence="9">
    <location>
        <begin position="179"/>
        <end position="190"/>
    </location>
</feature>
<evidence type="ECO:0000313" key="13">
    <source>
        <dbReference type="EMBL" id="KAJ9172886.1"/>
    </source>
</evidence>
<proteinExistence type="inferred from homology"/>
<keyword evidence="14" id="KW-1185">Reference proteome</keyword>
<feature type="compositionally biased region" description="Basic and acidic residues" evidence="9">
    <location>
        <begin position="197"/>
        <end position="212"/>
    </location>
</feature>